<dbReference type="NCBIfam" id="TIGR01334">
    <property type="entry name" value="modD"/>
    <property type="match status" value="1"/>
</dbReference>
<evidence type="ECO:0000259" key="6">
    <source>
        <dbReference type="Pfam" id="PF01729"/>
    </source>
</evidence>
<dbReference type="GO" id="GO:0009435">
    <property type="term" value="P:NAD+ biosynthetic process"/>
    <property type="evidence" value="ECO:0007669"/>
    <property type="project" value="InterPro"/>
</dbReference>
<dbReference type="InterPro" id="IPR027277">
    <property type="entry name" value="NadC/ModD"/>
</dbReference>
<gene>
    <name evidence="9" type="primary">modD</name>
    <name evidence="10" type="ORF">AFERRI_10366</name>
    <name evidence="8" type="ORF">AFERRI_400087</name>
    <name evidence="9" type="ORF">H2515_07540</name>
</gene>
<dbReference type="PANTHER" id="PTHR32179:SF4">
    <property type="entry name" value="PYROPHOSPHORYLASE MODD-RELATED"/>
    <property type="match status" value="1"/>
</dbReference>
<evidence type="ECO:0000313" key="12">
    <source>
        <dbReference type="Proteomes" id="UP000595420"/>
    </source>
</evidence>
<dbReference type="InterPro" id="IPR037128">
    <property type="entry name" value="Quinolinate_PRibosylTase_N_sf"/>
</dbReference>
<proteinExistence type="inferred from homology"/>
<evidence type="ECO:0000313" key="11">
    <source>
        <dbReference type="Proteomes" id="UP000193925"/>
    </source>
</evidence>
<evidence type="ECO:0000256" key="3">
    <source>
        <dbReference type="ARBA" id="ARBA00022676"/>
    </source>
</evidence>
<comment type="similarity">
    <text evidence="1 5">Belongs to the NadC/ModD family.</text>
</comment>
<dbReference type="Gene3D" id="3.20.20.70">
    <property type="entry name" value="Aldolase class I"/>
    <property type="match status" value="1"/>
</dbReference>
<dbReference type="InterPro" id="IPR006242">
    <property type="entry name" value="ModD"/>
</dbReference>
<dbReference type="SUPFAM" id="SSF54675">
    <property type="entry name" value="Nicotinate/Quinolinate PRTase N-terminal domain-like"/>
    <property type="match status" value="1"/>
</dbReference>
<evidence type="ECO:0000256" key="4">
    <source>
        <dbReference type="ARBA" id="ARBA00022679"/>
    </source>
</evidence>
<dbReference type="GO" id="GO:0004514">
    <property type="term" value="F:nicotinate-nucleotide diphosphorylase (carboxylating) activity"/>
    <property type="evidence" value="ECO:0007669"/>
    <property type="project" value="InterPro"/>
</dbReference>
<dbReference type="InterPro" id="IPR022412">
    <property type="entry name" value="Quinolinate_PRibosylTrfase_N"/>
</dbReference>
<dbReference type="Proteomes" id="UP000193925">
    <property type="component" value="Chromosome AFERRI"/>
</dbReference>
<name>A0A060UPU7_9PROT</name>
<evidence type="ECO:0000313" key="8">
    <source>
        <dbReference type="EMBL" id="CDQ10306.1"/>
    </source>
</evidence>
<dbReference type="FunFam" id="3.20.20.70:FF:000030">
    <property type="entry name" value="Nicotinate-nucleotide pyrophosphorylase, carboxylating"/>
    <property type="match status" value="1"/>
</dbReference>
<reference evidence="8" key="2">
    <citation type="submission" date="2014-07" db="EMBL/GenBank/DDBJ databases">
        <title>Initial genome analysis of the psychrotolerant acidophile Acidithiobacillus ferrivorans CF27: insights into iron and sulfur oxidation pathways and into biofilm formation.</title>
        <authorList>
            <person name="Talla E."/>
            <person name="Hedrich S."/>
            <person name="Mangenot S."/>
            <person name="Ji B."/>
            <person name="Johnson D.B."/>
            <person name="Barbe V."/>
            <person name="Bonnefoy V."/>
        </authorList>
    </citation>
    <scope>NUCLEOTIDE SEQUENCE [LARGE SCALE GENOMIC DNA]</scope>
    <source>
        <strain evidence="8">CF27</strain>
    </source>
</reference>
<evidence type="ECO:0000313" key="9">
    <source>
        <dbReference type="EMBL" id="QQD74058.1"/>
    </source>
</evidence>
<reference evidence="10 11" key="3">
    <citation type="submission" date="2017-03" db="EMBL/GenBank/DDBJ databases">
        <authorList>
            <person name="Regsiter A."/>
            <person name="William W."/>
        </authorList>
    </citation>
    <scope>NUCLEOTIDE SEQUENCE [LARGE SCALE GENOMIC DNA]</scope>
    <source>
        <strain evidence="10">PRJEB5721</strain>
    </source>
</reference>
<sequence>MYFSPQEIAALIQEDQPFLDLTTHMLGIGGKAAVMRFRCRQDITVAGTELAAQILDACGLSMTESQPSGALAATGSALLAAEGSASAAHSAWKVAQNVLEYACGIATYSAQLVQQARQINPRISVVATRKNIPGIRRFAVMAALAGGVMPHRLGLSESVLVFDQHLAFLGGLSPFLQQLAQYRRQVPSSKIVVEVQKTDHTLTDALALAQAGVAGIQFDKLPPGLLAEIAAQLRVVAPEVTLFAAGGITLANIQSYAATGMDTLVTSAVYHAAPADIGVEIRPA</sequence>
<evidence type="ECO:0000256" key="5">
    <source>
        <dbReference type="PIRNR" id="PIRNR006250"/>
    </source>
</evidence>
<reference evidence="9 12" key="4">
    <citation type="submission" date="2020-07" db="EMBL/GenBank/DDBJ databases">
        <title>Complete genome sequence analysis of Acidithiobacillus ferrivorans XJFY6S-08 reveals extreme environmental adaptation to alpine acid mine drainage.</title>
        <authorList>
            <person name="Yan L."/>
            <person name="Ni Y."/>
        </authorList>
    </citation>
    <scope>NUCLEOTIDE SEQUENCE [LARGE SCALE GENOMIC DNA]</scope>
    <source>
        <strain evidence="9 12">XJFY6S-08</strain>
    </source>
</reference>
<dbReference type="InterPro" id="IPR002638">
    <property type="entry name" value="Quinolinate_PRibosylTrfase_C"/>
</dbReference>
<keyword evidence="3 5" id="KW-0328">Glycosyltransferase</keyword>
<dbReference type="Pfam" id="PF01729">
    <property type="entry name" value="QRPTase_C"/>
    <property type="match status" value="1"/>
</dbReference>
<dbReference type="SUPFAM" id="SSF51690">
    <property type="entry name" value="Nicotinate/Quinolinate PRTase C-terminal domain-like"/>
    <property type="match status" value="1"/>
</dbReference>
<dbReference type="Gene3D" id="3.90.1170.20">
    <property type="entry name" value="Quinolinate phosphoribosyl transferase, N-terminal domain"/>
    <property type="match status" value="1"/>
</dbReference>
<dbReference type="PANTHER" id="PTHR32179">
    <property type="entry name" value="NICOTINATE-NUCLEOTIDE PYROPHOSPHORYLASE [CARBOXYLATING]"/>
    <property type="match status" value="1"/>
</dbReference>
<dbReference type="GO" id="GO:0034213">
    <property type="term" value="P:quinolinate catabolic process"/>
    <property type="evidence" value="ECO:0007669"/>
    <property type="project" value="TreeGrafter"/>
</dbReference>
<dbReference type="EMBL" id="CCCS020000035">
    <property type="protein sequence ID" value="CDQ10306.1"/>
    <property type="molecule type" value="Genomic_DNA"/>
</dbReference>
<dbReference type="PIRSF" id="PIRSF006250">
    <property type="entry name" value="NadC_ModD"/>
    <property type="match status" value="1"/>
</dbReference>
<evidence type="ECO:0000256" key="1">
    <source>
        <dbReference type="ARBA" id="ARBA00009400"/>
    </source>
</evidence>
<dbReference type="InterPro" id="IPR013785">
    <property type="entry name" value="Aldolase_TIM"/>
</dbReference>
<dbReference type="AlphaFoldDB" id="A0A060UPU7"/>
<dbReference type="Proteomes" id="UP000595420">
    <property type="component" value="Chromosome"/>
</dbReference>
<protein>
    <recommendedName>
        <fullName evidence="2">Putative pyrophosphorylase ModD</fullName>
    </recommendedName>
</protein>
<dbReference type="EMBL" id="LT841305">
    <property type="protein sequence ID" value="SMH64333.1"/>
    <property type="molecule type" value="Genomic_DNA"/>
</dbReference>
<evidence type="ECO:0000259" key="7">
    <source>
        <dbReference type="Pfam" id="PF02749"/>
    </source>
</evidence>
<dbReference type="EMBL" id="CP059488">
    <property type="protein sequence ID" value="QQD74058.1"/>
    <property type="molecule type" value="Genomic_DNA"/>
</dbReference>
<dbReference type="RefSeq" id="WP_035192766.1">
    <property type="nucleotide sequence ID" value="NZ_CCCS020000035.1"/>
</dbReference>
<accession>A0A060UPU7</accession>
<dbReference type="InterPro" id="IPR036068">
    <property type="entry name" value="Nicotinate_pribotase-like_C"/>
</dbReference>
<feature type="domain" description="Quinolinate phosphoribosyl transferase N-terminal" evidence="7">
    <location>
        <begin position="20"/>
        <end position="103"/>
    </location>
</feature>
<dbReference type="Pfam" id="PF02749">
    <property type="entry name" value="QRPTase_N"/>
    <property type="match status" value="1"/>
</dbReference>
<feature type="domain" description="Quinolinate phosphoribosyl transferase C-terminal" evidence="6">
    <location>
        <begin position="105"/>
        <end position="277"/>
    </location>
</feature>
<evidence type="ECO:0000256" key="2">
    <source>
        <dbReference type="ARBA" id="ARBA00019205"/>
    </source>
</evidence>
<keyword evidence="11" id="KW-1185">Reference proteome</keyword>
<reference evidence="8" key="1">
    <citation type="submission" date="2014-03" db="EMBL/GenBank/DDBJ databases">
        <authorList>
            <person name="Genoscope - CEA"/>
        </authorList>
    </citation>
    <scope>NUCLEOTIDE SEQUENCE [LARGE SCALE GENOMIC DNA]</scope>
    <source>
        <strain evidence="8">CF27</strain>
    </source>
</reference>
<organism evidence="8">
    <name type="scientific">Acidithiobacillus ferrivorans</name>
    <dbReference type="NCBI Taxonomy" id="160808"/>
    <lineage>
        <taxon>Bacteria</taxon>
        <taxon>Pseudomonadati</taxon>
        <taxon>Pseudomonadota</taxon>
        <taxon>Acidithiobacillia</taxon>
        <taxon>Acidithiobacillales</taxon>
        <taxon>Acidithiobacillaceae</taxon>
        <taxon>Acidithiobacillus</taxon>
    </lineage>
</organism>
<keyword evidence="4 5" id="KW-0808">Transferase</keyword>
<evidence type="ECO:0000313" key="10">
    <source>
        <dbReference type="EMBL" id="SMH64333.1"/>
    </source>
</evidence>
<dbReference type="GO" id="GO:0005737">
    <property type="term" value="C:cytoplasm"/>
    <property type="evidence" value="ECO:0007669"/>
    <property type="project" value="TreeGrafter"/>
</dbReference>